<organism evidence="3 4">
    <name type="scientific">Streptomyces sp. 900116325</name>
    <dbReference type="NCBI Taxonomy" id="3154295"/>
    <lineage>
        <taxon>Bacteria</taxon>
        <taxon>Bacillati</taxon>
        <taxon>Actinomycetota</taxon>
        <taxon>Actinomycetes</taxon>
        <taxon>Kitasatosporales</taxon>
        <taxon>Streptomycetaceae</taxon>
        <taxon>Streptomyces</taxon>
    </lineage>
</organism>
<feature type="region of interest" description="Disordered" evidence="1">
    <location>
        <begin position="490"/>
        <end position="511"/>
    </location>
</feature>
<feature type="region of interest" description="Disordered" evidence="1">
    <location>
        <begin position="1"/>
        <end position="29"/>
    </location>
</feature>
<dbReference type="EMBL" id="JBEXIP010000060">
    <property type="protein sequence ID" value="MET8438467.1"/>
    <property type="molecule type" value="Genomic_DNA"/>
</dbReference>
<feature type="transmembrane region" description="Helical" evidence="2">
    <location>
        <begin position="58"/>
        <end position="84"/>
    </location>
</feature>
<feature type="transmembrane region" description="Helical" evidence="2">
    <location>
        <begin position="296"/>
        <end position="316"/>
    </location>
</feature>
<gene>
    <name evidence="3" type="ORF">ABZV61_38290</name>
</gene>
<evidence type="ECO:0000256" key="2">
    <source>
        <dbReference type="SAM" id="Phobius"/>
    </source>
</evidence>
<keyword evidence="2" id="KW-1133">Transmembrane helix</keyword>
<accession>A0ABV2UKT9</accession>
<sequence>MTELSTEPLVTDNQPAPTTPPQADPAPAPAEVTVEHTAGGWPVVPIAMTGANSTMTALAAAALAGGPIAAAVAATGACVLGVAAATRNHRARKHATGRTNRAAPHHGGRMSRGTGAAHGASSRGTSGRSAKHAGRSTSRTGSTGGVPHQRKTTGNRPGKTAGHASGKPTRQHGPGRAGQVKALRASARQAAPSRAARRAETAGSRRAVADARRGAKSAARSASMARKGPIGRSVGKAAGRVGAAKGAVIGCSRAARDRRAADQVAGQRGAVRKAPARKKARKALWRSAARFQGRRLRAAVLGGALGLVGMFTTPLGRKLGWAWLMYPGRRLYARLTHTAKEQRHLRDDAIRAALQDDEAAADTEAADNSADQVGATAERPSGPTPAAPTTSASEGENVSGFRFEEYAAEMESAAGQYDPENAMEILAMVEGLPAALTSVANVMKVLAERADSEFPLEKDVADGFNDIFGAVMSAVAVAEDMGPLFRQSHEQDIARHEDPRNGPEAEKGWNV</sequence>
<feature type="compositionally biased region" description="Low complexity" evidence="1">
    <location>
        <begin position="216"/>
        <end position="235"/>
    </location>
</feature>
<feature type="compositionally biased region" description="Pro residues" evidence="1">
    <location>
        <begin position="17"/>
        <end position="28"/>
    </location>
</feature>
<proteinExistence type="predicted"/>
<evidence type="ECO:0000313" key="4">
    <source>
        <dbReference type="Proteomes" id="UP001550044"/>
    </source>
</evidence>
<keyword evidence="2" id="KW-0472">Membrane</keyword>
<evidence type="ECO:0000256" key="1">
    <source>
        <dbReference type="SAM" id="MobiDB-lite"/>
    </source>
</evidence>
<comment type="caution">
    <text evidence="3">The sequence shown here is derived from an EMBL/GenBank/DDBJ whole genome shotgun (WGS) entry which is preliminary data.</text>
</comment>
<dbReference type="RefSeq" id="WP_356712892.1">
    <property type="nucleotide sequence ID" value="NZ_JBEXIP010000060.1"/>
</dbReference>
<protein>
    <submittedName>
        <fullName evidence="3">Uncharacterized protein</fullName>
    </submittedName>
</protein>
<feature type="compositionally biased region" description="Low complexity" evidence="1">
    <location>
        <begin position="182"/>
        <end position="194"/>
    </location>
</feature>
<feature type="compositionally biased region" description="Low complexity" evidence="1">
    <location>
        <begin position="111"/>
        <end position="128"/>
    </location>
</feature>
<name>A0ABV2UKT9_9ACTN</name>
<evidence type="ECO:0000313" key="3">
    <source>
        <dbReference type="EMBL" id="MET8438467.1"/>
    </source>
</evidence>
<reference evidence="3 4" key="1">
    <citation type="submission" date="2024-06" db="EMBL/GenBank/DDBJ databases">
        <title>The Natural Products Discovery Center: Release of the First 8490 Sequenced Strains for Exploring Actinobacteria Biosynthetic Diversity.</title>
        <authorList>
            <person name="Kalkreuter E."/>
            <person name="Kautsar S.A."/>
            <person name="Yang D."/>
            <person name="Bader C.D."/>
            <person name="Teijaro C.N."/>
            <person name="Fluegel L."/>
            <person name="Davis C.M."/>
            <person name="Simpson J.R."/>
            <person name="Lauterbach L."/>
            <person name="Steele A.D."/>
            <person name="Gui C."/>
            <person name="Meng S."/>
            <person name="Li G."/>
            <person name="Viehrig K."/>
            <person name="Ye F."/>
            <person name="Su P."/>
            <person name="Kiefer A.F."/>
            <person name="Nichols A."/>
            <person name="Cepeda A.J."/>
            <person name="Yan W."/>
            <person name="Fan B."/>
            <person name="Jiang Y."/>
            <person name="Adhikari A."/>
            <person name="Zheng C.-J."/>
            <person name="Schuster L."/>
            <person name="Cowan T.M."/>
            <person name="Smanski M.J."/>
            <person name="Chevrette M.G."/>
            <person name="De Carvalho L.P.S."/>
            <person name="Shen B."/>
        </authorList>
    </citation>
    <scope>NUCLEOTIDE SEQUENCE [LARGE SCALE GENOMIC DNA]</scope>
    <source>
        <strain evidence="3 4">NPDC005137</strain>
    </source>
</reference>
<dbReference type="Proteomes" id="UP001550044">
    <property type="component" value="Unassembled WGS sequence"/>
</dbReference>
<feature type="region of interest" description="Disordered" evidence="1">
    <location>
        <begin position="358"/>
        <end position="397"/>
    </location>
</feature>
<keyword evidence="4" id="KW-1185">Reference proteome</keyword>
<feature type="region of interest" description="Disordered" evidence="1">
    <location>
        <begin position="88"/>
        <end position="235"/>
    </location>
</feature>
<keyword evidence="2" id="KW-0812">Transmembrane</keyword>